<evidence type="ECO:0000256" key="1">
    <source>
        <dbReference type="SAM" id="MobiDB-lite"/>
    </source>
</evidence>
<name>A0A0D2GIH6_9BACT</name>
<organism evidence="2 3">
    <name type="scientific">Dethiosulfatarculus sandiegensis</name>
    <dbReference type="NCBI Taxonomy" id="1429043"/>
    <lineage>
        <taxon>Bacteria</taxon>
        <taxon>Pseudomonadati</taxon>
        <taxon>Thermodesulfobacteriota</taxon>
        <taxon>Desulfarculia</taxon>
        <taxon>Desulfarculales</taxon>
        <taxon>Desulfarculaceae</taxon>
        <taxon>Dethiosulfatarculus</taxon>
    </lineage>
</organism>
<dbReference type="Proteomes" id="UP000032233">
    <property type="component" value="Unassembled WGS sequence"/>
</dbReference>
<feature type="region of interest" description="Disordered" evidence="1">
    <location>
        <begin position="226"/>
        <end position="249"/>
    </location>
</feature>
<comment type="caution">
    <text evidence="2">The sequence shown here is derived from an EMBL/GenBank/DDBJ whole genome shotgun (WGS) entry which is preliminary data.</text>
</comment>
<feature type="compositionally biased region" description="Basic residues" evidence="1">
    <location>
        <begin position="232"/>
        <end position="242"/>
    </location>
</feature>
<evidence type="ECO:0000313" key="3">
    <source>
        <dbReference type="Proteomes" id="UP000032233"/>
    </source>
</evidence>
<feature type="region of interest" description="Disordered" evidence="1">
    <location>
        <begin position="147"/>
        <end position="166"/>
    </location>
</feature>
<gene>
    <name evidence="2" type="ORF">X474_07620</name>
</gene>
<accession>A0A0D2GIH6</accession>
<dbReference type="InParanoid" id="A0A0D2GIH6"/>
<evidence type="ECO:0000313" key="2">
    <source>
        <dbReference type="EMBL" id="KIX14617.1"/>
    </source>
</evidence>
<keyword evidence="3" id="KW-1185">Reference proteome</keyword>
<dbReference type="EMBL" id="AZAC01000010">
    <property type="protein sequence ID" value="KIX14617.1"/>
    <property type="molecule type" value="Genomic_DNA"/>
</dbReference>
<protein>
    <submittedName>
        <fullName evidence="2">Uncharacterized protein</fullName>
    </submittedName>
</protein>
<dbReference type="AlphaFoldDB" id="A0A0D2GIH6"/>
<sequence length="249" mass="28557">MSESTDPQVASVLKKAQVKSILMPPELNTEERQLEARLLSRAHPENREIPWFKRTEAFCFAWEQARKHKLGLLAPYFNSFAPKWESPDWSSFNRARRQADIHGADYADWIKVQFDRVSPKGLNKVDPEDLYGDPAVKAFSSFLESQKSAPKPSLGEPPFTSRTFNLEDPEHRSYVEAFFQEVERVSQDLFGDSEKGLQMLVLQAVEQGRLPMAALDLRPGWKEMAKESMRSTAKKGKRKTTSRRPLMVI</sequence>
<reference evidence="2 3" key="1">
    <citation type="submission" date="2013-11" db="EMBL/GenBank/DDBJ databases">
        <title>Metagenomic analysis of a methanogenic consortium involved in long chain n-alkane degradation.</title>
        <authorList>
            <person name="Davidova I.A."/>
            <person name="Callaghan A.V."/>
            <person name="Wawrik B."/>
            <person name="Pruitt S."/>
            <person name="Marks C."/>
            <person name="Duncan K.E."/>
            <person name="Suflita J.M."/>
        </authorList>
    </citation>
    <scope>NUCLEOTIDE SEQUENCE [LARGE SCALE GENOMIC DNA]</scope>
    <source>
        <strain evidence="2 3">SPR</strain>
    </source>
</reference>
<proteinExistence type="predicted"/>